<dbReference type="PaxDb" id="667014-Thein_0675"/>
<proteinExistence type="inferred from homology"/>
<dbReference type="CDD" id="cd14748">
    <property type="entry name" value="PBP2_UgpB"/>
    <property type="match status" value="1"/>
</dbReference>
<keyword evidence="5" id="KW-0813">Transport</keyword>
<dbReference type="GO" id="GO:0042597">
    <property type="term" value="C:periplasmic space"/>
    <property type="evidence" value="ECO:0007669"/>
    <property type="project" value="UniProtKB-SubCell"/>
</dbReference>
<protein>
    <recommendedName>
        <fullName evidence="4">sn-glycerol-3-phosphate-binding periplasmic protein UgpB</fullName>
    </recommendedName>
</protein>
<sequence>MKKTLGALILLLIMAINLKICYAAEKIKITFWHAMGGSRAAFINRMVEDFNYTHPGIEVKAEYKGSYRDTLNSAILAYKQGNAPHIVQIFEVGTQLALDSHIFMPFQDTIKPTDYALLDDFIKPVANYYRIKGKFNSVPFNSSNPILYYNKTMFKKAGLDPENPPKTFNEVIKACKKLKKAGAKYCITWPLHSWFVEQWVAEQGALLANNKNGRKARATDIYINSEAMKKIMKWWKILYDKGYYAYSGKPEDWDGANNLFISGQAPMLITSTSDVTILENAAFEHGFKLGTAFIPIPDGTERNGVVVGGASLWLTKGHSKKEIEAAKEFLLWFTNTENEVRWHKGTGYFPVRESAVNVLKFEKWFDKHPAYKAAFDQLLQTKVNRATQGALIGNFPEIRTIIEEAIQEILAGKPINYVLNEADKKADNALKRYNDSIK</sequence>
<comment type="similarity">
    <text evidence="2">Belongs to the bacterial solute-binding protein 1 family.</text>
</comment>
<evidence type="ECO:0000313" key="8">
    <source>
        <dbReference type="Proteomes" id="UP000006793"/>
    </source>
</evidence>
<evidence type="ECO:0000256" key="2">
    <source>
        <dbReference type="ARBA" id="ARBA00008520"/>
    </source>
</evidence>
<name>F8ABU5_THEID</name>
<dbReference type="PANTHER" id="PTHR43649:SF31">
    <property type="entry name" value="SN-GLYCEROL-3-PHOSPHATE-BINDING PERIPLASMIC PROTEIN UGPB"/>
    <property type="match status" value="1"/>
</dbReference>
<dbReference type="KEGG" id="tid:Thein_0675"/>
<reference evidence="7 8" key="2">
    <citation type="journal article" date="2012" name="Stand. Genomic Sci.">
        <title>Complete genome sequence of the thermophilic sulfate-reducing ocean bacterium Thermodesulfatator indicus type strain (CIR29812(T)).</title>
        <authorList>
            <person name="Anderson I."/>
            <person name="Saunders E."/>
            <person name="Lapidus A."/>
            <person name="Nolan M."/>
            <person name="Lucas S."/>
            <person name="Tice H."/>
            <person name="Del Rio T.G."/>
            <person name="Cheng J.F."/>
            <person name="Han C."/>
            <person name="Tapia R."/>
            <person name="Goodwin L.A."/>
            <person name="Pitluck S."/>
            <person name="Liolios K."/>
            <person name="Mavromatis K."/>
            <person name="Pagani I."/>
            <person name="Ivanova N."/>
            <person name="Mikhailova N."/>
            <person name="Pati A."/>
            <person name="Chen A."/>
            <person name="Palaniappan K."/>
            <person name="Land M."/>
            <person name="Hauser L."/>
            <person name="Jeffries C.D."/>
            <person name="Chang Y.J."/>
            <person name="Brambilla E.M."/>
            <person name="Rohde M."/>
            <person name="Spring S."/>
            <person name="Goker M."/>
            <person name="Detter J.C."/>
            <person name="Woyke T."/>
            <person name="Bristow J."/>
            <person name="Eisen J.A."/>
            <person name="Markowitz V."/>
            <person name="Hugenholtz P."/>
            <person name="Kyrpides N.C."/>
            <person name="Klenk H.P."/>
        </authorList>
    </citation>
    <scope>NUCLEOTIDE SEQUENCE [LARGE SCALE GENOMIC DNA]</scope>
    <source>
        <strain evidence="8">DSM 15286 / JCM 11887 / CIR29812</strain>
    </source>
</reference>
<dbReference type="Proteomes" id="UP000006793">
    <property type="component" value="Chromosome"/>
</dbReference>
<reference evidence="8" key="1">
    <citation type="submission" date="2011-04" db="EMBL/GenBank/DDBJ databases">
        <title>The complete genome of Thermodesulfatator indicus DSM 15286.</title>
        <authorList>
            <person name="Lucas S."/>
            <person name="Copeland A."/>
            <person name="Lapidus A."/>
            <person name="Bruce D."/>
            <person name="Goodwin L."/>
            <person name="Pitluck S."/>
            <person name="Peters L."/>
            <person name="Kyrpides N."/>
            <person name="Mavromatis K."/>
            <person name="Pagani I."/>
            <person name="Ivanova N."/>
            <person name="Saunders L."/>
            <person name="Detter J.C."/>
            <person name="Tapia R."/>
            <person name="Han C."/>
            <person name="Land M."/>
            <person name="Hauser L."/>
            <person name="Markowitz V."/>
            <person name="Cheng J.-F."/>
            <person name="Hugenholtz P."/>
            <person name="Woyke T."/>
            <person name="Wu D."/>
            <person name="Spring S."/>
            <person name="Schroeder M."/>
            <person name="Brambilla E."/>
            <person name="Klenk H.-P."/>
            <person name="Eisen J.A."/>
        </authorList>
    </citation>
    <scope>NUCLEOTIDE SEQUENCE [LARGE SCALE GENOMIC DNA]</scope>
    <source>
        <strain evidence="8">DSM 15286 / JCM 11887 / CIR29812</strain>
    </source>
</reference>
<evidence type="ECO:0000256" key="6">
    <source>
        <dbReference type="ARBA" id="ARBA00022729"/>
    </source>
</evidence>
<dbReference type="Gene3D" id="3.40.190.10">
    <property type="entry name" value="Periplasmic binding protein-like II"/>
    <property type="match status" value="2"/>
</dbReference>
<evidence type="ECO:0000313" key="7">
    <source>
        <dbReference type="EMBL" id="AEH44555.1"/>
    </source>
</evidence>
<dbReference type="eggNOG" id="COG1653">
    <property type="taxonomic scope" value="Bacteria"/>
</dbReference>
<gene>
    <name evidence="7" type="ordered locus">Thein_0675</name>
</gene>
<organism evidence="7 8">
    <name type="scientific">Thermodesulfatator indicus (strain DSM 15286 / JCM 11887 / CIR29812)</name>
    <dbReference type="NCBI Taxonomy" id="667014"/>
    <lineage>
        <taxon>Bacteria</taxon>
        <taxon>Pseudomonadati</taxon>
        <taxon>Thermodesulfobacteriota</taxon>
        <taxon>Thermodesulfobacteria</taxon>
        <taxon>Thermodesulfobacteriales</taxon>
        <taxon>Thermodesulfatatoraceae</taxon>
        <taxon>Thermodesulfatator</taxon>
    </lineage>
</organism>
<accession>F8ABU5</accession>
<dbReference type="Pfam" id="PF13416">
    <property type="entry name" value="SBP_bac_8"/>
    <property type="match status" value="1"/>
</dbReference>
<evidence type="ECO:0000256" key="1">
    <source>
        <dbReference type="ARBA" id="ARBA00004418"/>
    </source>
</evidence>
<dbReference type="InParanoid" id="F8ABU5"/>
<comment type="subunit">
    <text evidence="3">The complex is composed of two ATP-binding proteins (UgpC), two transmembrane proteins (UgpA and UgpE) and a solute-binding protein (UgpB).</text>
</comment>
<evidence type="ECO:0000256" key="3">
    <source>
        <dbReference type="ARBA" id="ARBA00011557"/>
    </source>
</evidence>
<dbReference type="InterPro" id="IPR050490">
    <property type="entry name" value="Bact_solute-bd_prot1"/>
</dbReference>
<evidence type="ECO:0000256" key="5">
    <source>
        <dbReference type="ARBA" id="ARBA00022448"/>
    </source>
</evidence>
<dbReference type="PATRIC" id="fig|667014.3.peg.699"/>
<dbReference type="FunCoup" id="F8ABU5">
    <property type="interactions" value="161"/>
</dbReference>
<dbReference type="InterPro" id="IPR006059">
    <property type="entry name" value="SBP"/>
</dbReference>
<dbReference type="AlphaFoldDB" id="F8ABU5"/>
<comment type="subcellular location">
    <subcellularLocation>
        <location evidence="1">Periplasm</location>
    </subcellularLocation>
</comment>
<keyword evidence="6" id="KW-0732">Signal</keyword>
<dbReference type="SUPFAM" id="SSF53850">
    <property type="entry name" value="Periplasmic binding protein-like II"/>
    <property type="match status" value="1"/>
</dbReference>
<dbReference type="PANTHER" id="PTHR43649">
    <property type="entry name" value="ARABINOSE-BINDING PROTEIN-RELATED"/>
    <property type="match status" value="1"/>
</dbReference>
<dbReference type="HOGENOM" id="CLU_031285_3_1_0"/>
<keyword evidence="8" id="KW-1185">Reference proteome</keyword>
<dbReference type="OrthoDB" id="383712at2"/>
<dbReference type="STRING" id="667014.Thein_0675"/>
<dbReference type="EMBL" id="CP002683">
    <property type="protein sequence ID" value="AEH44555.1"/>
    <property type="molecule type" value="Genomic_DNA"/>
</dbReference>
<dbReference type="RefSeq" id="WP_013907300.1">
    <property type="nucleotide sequence ID" value="NC_015681.1"/>
</dbReference>
<evidence type="ECO:0000256" key="4">
    <source>
        <dbReference type="ARBA" id="ARBA00017470"/>
    </source>
</evidence>